<dbReference type="AlphaFoldDB" id="A0A6L2JUZ2"/>
<dbReference type="Pfam" id="PF17919">
    <property type="entry name" value="RT_RNaseH_2"/>
    <property type="match status" value="1"/>
</dbReference>
<dbReference type="SUPFAM" id="SSF53098">
    <property type="entry name" value="Ribonuclease H-like"/>
    <property type="match status" value="1"/>
</dbReference>
<dbReference type="Gene3D" id="3.30.70.270">
    <property type="match status" value="1"/>
</dbReference>
<keyword evidence="3" id="KW-0695">RNA-directed DNA polymerase</keyword>
<dbReference type="GO" id="GO:0015074">
    <property type="term" value="P:DNA integration"/>
    <property type="evidence" value="ECO:0007669"/>
    <property type="project" value="InterPro"/>
</dbReference>
<dbReference type="GO" id="GO:0003964">
    <property type="term" value="F:RNA-directed DNA polymerase activity"/>
    <property type="evidence" value="ECO:0007669"/>
    <property type="project" value="UniProtKB-KW"/>
</dbReference>
<dbReference type="PROSITE" id="PS50994">
    <property type="entry name" value="INTEGRASE"/>
    <property type="match status" value="1"/>
</dbReference>
<feature type="domain" description="Integrase catalytic" evidence="2">
    <location>
        <begin position="480"/>
        <end position="594"/>
    </location>
</feature>
<proteinExistence type="predicted"/>
<dbReference type="InterPro" id="IPR012337">
    <property type="entry name" value="RNaseH-like_sf"/>
</dbReference>
<protein>
    <submittedName>
        <fullName evidence="3">Reverse transcriptase domain-containing protein</fullName>
    </submittedName>
</protein>
<evidence type="ECO:0000256" key="1">
    <source>
        <dbReference type="SAM" id="MobiDB-lite"/>
    </source>
</evidence>
<dbReference type="InterPro" id="IPR041577">
    <property type="entry name" value="RT_RNaseH_2"/>
</dbReference>
<dbReference type="EMBL" id="BKCJ010001170">
    <property type="protein sequence ID" value="GEU39414.1"/>
    <property type="molecule type" value="Genomic_DNA"/>
</dbReference>
<organism evidence="3">
    <name type="scientific">Tanacetum cinerariifolium</name>
    <name type="common">Dalmatian daisy</name>
    <name type="synonym">Chrysanthemum cinerariifolium</name>
    <dbReference type="NCBI Taxonomy" id="118510"/>
    <lineage>
        <taxon>Eukaryota</taxon>
        <taxon>Viridiplantae</taxon>
        <taxon>Streptophyta</taxon>
        <taxon>Embryophyta</taxon>
        <taxon>Tracheophyta</taxon>
        <taxon>Spermatophyta</taxon>
        <taxon>Magnoliopsida</taxon>
        <taxon>eudicotyledons</taxon>
        <taxon>Gunneridae</taxon>
        <taxon>Pentapetalae</taxon>
        <taxon>asterids</taxon>
        <taxon>campanulids</taxon>
        <taxon>Asterales</taxon>
        <taxon>Asteraceae</taxon>
        <taxon>Asteroideae</taxon>
        <taxon>Anthemideae</taxon>
        <taxon>Anthemidinae</taxon>
        <taxon>Tanacetum</taxon>
    </lineage>
</organism>
<accession>A0A6L2JUZ2</accession>
<dbReference type="GO" id="GO:0003676">
    <property type="term" value="F:nucleic acid binding"/>
    <property type="evidence" value="ECO:0007669"/>
    <property type="project" value="InterPro"/>
</dbReference>
<gene>
    <name evidence="3" type="ORF">Tci_011392</name>
</gene>
<reference evidence="3" key="1">
    <citation type="journal article" date="2019" name="Sci. Rep.">
        <title>Draft genome of Tanacetum cinerariifolium, the natural source of mosquito coil.</title>
        <authorList>
            <person name="Yamashiro T."/>
            <person name="Shiraishi A."/>
            <person name="Satake H."/>
            <person name="Nakayama K."/>
        </authorList>
    </citation>
    <scope>NUCLEOTIDE SEQUENCE</scope>
</reference>
<dbReference type="PANTHER" id="PTHR48475">
    <property type="entry name" value="RIBONUCLEASE H"/>
    <property type="match status" value="1"/>
</dbReference>
<dbReference type="InterPro" id="IPR043502">
    <property type="entry name" value="DNA/RNA_pol_sf"/>
</dbReference>
<dbReference type="InterPro" id="IPR036397">
    <property type="entry name" value="RNaseH_sf"/>
</dbReference>
<dbReference type="PANTHER" id="PTHR48475:SF2">
    <property type="entry name" value="RIBONUCLEASE H"/>
    <property type="match status" value="1"/>
</dbReference>
<feature type="region of interest" description="Disordered" evidence="1">
    <location>
        <begin position="1"/>
        <end position="32"/>
    </location>
</feature>
<dbReference type="SUPFAM" id="SSF56672">
    <property type="entry name" value="DNA/RNA polymerases"/>
    <property type="match status" value="1"/>
</dbReference>
<keyword evidence="3" id="KW-0548">Nucleotidyltransferase</keyword>
<dbReference type="InterPro" id="IPR001584">
    <property type="entry name" value="Integrase_cat-core"/>
</dbReference>
<name>A0A6L2JUZ2_TANCI</name>
<comment type="caution">
    <text evidence="3">The sequence shown here is derived from an EMBL/GenBank/DDBJ whole genome shotgun (WGS) entry which is preliminary data.</text>
</comment>
<keyword evidence="3" id="KW-0808">Transferase</keyword>
<evidence type="ECO:0000259" key="2">
    <source>
        <dbReference type="PROSITE" id="PS50994"/>
    </source>
</evidence>
<sequence length="605" mass="69419">MEKTRRKRKKGEDLRKGKIVGNTDGEEDGTEGPMFIEAEIRGHFVHRIGEKPDGSRNHPLVGFSGEIIWPLMQISLLAKIGDEEHSTSAWMNFMVVRSPSLYNRIIGRPGVRRIHVVPSIAHGMLKFSVTCRTVTLRSSRIIQLECTMVLGPEVPQPVINQVTKENIQKPADMTRVPHHIAEHSLNIRKGCPPVRQKKRGQAPERNKAIYEEMKKLVDAGIMKEDVKRLNGKLASLNRFLSKSAENSLPFFKNLKKCTKKGDFQWTAEAETTFNQMKTLITELPMLTAPKEKEELVIYLAAAKEAVSAVLMTERDEKQMLIYFVIRALQGPEINYTPKEKLILALILADFIVEHPEDDLPDTPMKDKEEFLDPWIQFTDGSSCIDGFEAVLIITNLKGTKFTYALRFMFHATNNEAEYEGFDRRALNNKTNRSEKSLSKCQKPRQHFQRILHPTSTQMREQKRRCAEQDGIHQLCPPKFGLPVEIISDNGKQFRDNPFKDWFEKLCIRQCFTSIKHTQAISLVERANRSLGEGIKAQLNERSKKWMEDISHVLWEHRTMIKYNNGETSFSLTYGTEAVISVEIGMPTLRTAKVDMIKMMKLWKLT</sequence>
<dbReference type="Gene3D" id="3.30.420.10">
    <property type="entry name" value="Ribonuclease H-like superfamily/Ribonuclease H"/>
    <property type="match status" value="1"/>
</dbReference>
<dbReference type="InterPro" id="IPR043128">
    <property type="entry name" value="Rev_trsase/Diguanyl_cyclase"/>
</dbReference>
<evidence type="ECO:0000313" key="3">
    <source>
        <dbReference type="EMBL" id="GEU39414.1"/>
    </source>
</evidence>